<protein>
    <submittedName>
        <fullName evidence="1">Uncharacterized protein</fullName>
    </submittedName>
</protein>
<keyword evidence="2" id="KW-1185">Reference proteome</keyword>
<comment type="caution">
    <text evidence="1">The sequence shown here is derived from an EMBL/GenBank/DDBJ whole genome shotgun (WGS) entry which is preliminary data.</text>
</comment>
<dbReference type="AlphaFoldDB" id="A0A9N7Z5L2"/>
<dbReference type="Proteomes" id="UP001153269">
    <property type="component" value="Unassembled WGS sequence"/>
</dbReference>
<reference evidence="1" key="1">
    <citation type="submission" date="2020-03" db="EMBL/GenBank/DDBJ databases">
        <authorList>
            <person name="Weist P."/>
        </authorList>
    </citation>
    <scope>NUCLEOTIDE SEQUENCE</scope>
</reference>
<name>A0A9N7Z5L2_PLEPL</name>
<evidence type="ECO:0000313" key="1">
    <source>
        <dbReference type="EMBL" id="CAB1450647.1"/>
    </source>
</evidence>
<sequence length="205" mass="21613">MAKLENSDIGMRGDVKLQAVRPAAALLFVQSSSAAAAKGLMLSAAVSNVTGGFVCGSDTESELPAADPRSTTECFPIFQLIHDHSSARVKYIDSGNRRAPSYTLLSMTSTEWVDETNLPPIPTPSPAPGVPLSKAPYSPNIYSPGAHLAQGHFGMQMGQTGDRTADLQVGGRPLYPSATAVSNLVSVQHSEKHQAAEHEKSQSVL</sequence>
<gene>
    <name evidence="1" type="ORF">PLEPLA_LOCUS38339</name>
</gene>
<dbReference type="EMBL" id="CADEAL010004061">
    <property type="protein sequence ID" value="CAB1450647.1"/>
    <property type="molecule type" value="Genomic_DNA"/>
</dbReference>
<evidence type="ECO:0000313" key="2">
    <source>
        <dbReference type="Proteomes" id="UP001153269"/>
    </source>
</evidence>
<organism evidence="1 2">
    <name type="scientific">Pleuronectes platessa</name>
    <name type="common">European plaice</name>
    <dbReference type="NCBI Taxonomy" id="8262"/>
    <lineage>
        <taxon>Eukaryota</taxon>
        <taxon>Metazoa</taxon>
        <taxon>Chordata</taxon>
        <taxon>Craniata</taxon>
        <taxon>Vertebrata</taxon>
        <taxon>Euteleostomi</taxon>
        <taxon>Actinopterygii</taxon>
        <taxon>Neopterygii</taxon>
        <taxon>Teleostei</taxon>
        <taxon>Neoteleostei</taxon>
        <taxon>Acanthomorphata</taxon>
        <taxon>Carangaria</taxon>
        <taxon>Pleuronectiformes</taxon>
        <taxon>Pleuronectoidei</taxon>
        <taxon>Pleuronectidae</taxon>
        <taxon>Pleuronectes</taxon>
    </lineage>
</organism>
<proteinExistence type="predicted"/>
<accession>A0A9N7Z5L2</accession>